<evidence type="ECO:0000313" key="2">
    <source>
        <dbReference type="EMBL" id="KAF9528646.1"/>
    </source>
</evidence>
<gene>
    <name evidence="2" type="ORF">CPB83DRAFT_854020</name>
</gene>
<name>A0A9P6JPX9_9AGAR</name>
<keyword evidence="3" id="KW-1185">Reference proteome</keyword>
<organism evidence="2 3">
    <name type="scientific">Crepidotus variabilis</name>
    <dbReference type="NCBI Taxonomy" id="179855"/>
    <lineage>
        <taxon>Eukaryota</taxon>
        <taxon>Fungi</taxon>
        <taxon>Dikarya</taxon>
        <taxon>Basidiomycota</taxon>
        <taxon>Agaricomycotina</taxon>
        <taxon>Agaricomycetes</taxon>
        <taxon>Agaricomycetidae</taxon>
        <taxon>Agaricales</taxon>
        <taxon>Agaricineae</taxon>
        <taxon>Crepidotaceae</taxon>
        <taxon>Crepidotus</taxon>
    </lineage>
</organism>
<evidence type="ECO:0000313" key="3">
    <source>
        <dbReference type="Proteomes" id="UP000807306"/>
    </source>
</evidence>
<dbReference type="EMBL" id="MU157851">
    <property type="protein sequence ID" value="KAF9528646.1"/>
    <property type="molecule type" value="Genomic_DNA"/>
</dbReference>
<keyword evidence="1" id="KW-0812">Transmembrane</keyword>
<comment type="caution">
    <text evidence="2">The sequence shown here is derived from an EMBL/GenBank/DDBJ whole genome shotgun (WGS) entry which is preliminary data.</text>
</comment>
<feature type="transmembrane region" description="Helical" evidence="1">
    <location>
        <begin position="44"/>
        <end position="63"/>
    </location>
</feature>
<keyword evidence="1" id="KW-0472">Membrane</keyword>
<dbReference type="AlphaFoldDB" id="A0A9P6JPX9"/>
<proteinExistence type="predicted"/>
<sequence>MIYQHSKALAKYSSNTNLKNTSGWKEYEVLHEDRVFQNELQHHMISGISLISLLYGVWCLGISEGPFGMKFA</sequence>
<evidence type="ECO:0000256" key="1">
    <source>
        <dbReference type="SAM" id="Phobius"/>
    </source>
</evidence>
<protein>
    <submittedName>
        <fullName evidence="2">Uncharacterized protein</fullName>
    </submittedName>
</protein>
<reference evidence="2" key="1">
    <citation type="submission" date="2020-11" db="EMBL/GenBank/DDBJ databases">
        <authorList>
            <consortium name="DOE Joint Genome Institute"/>
            <person name="Ahrendt S."/>
            <person name="Riley R."/>
            <person name="Andreopoulos W."/>
            <person name="Labutti K."/>
            <person name="Pangilinan J."/>
            <person name="Ruiz-Duenas F.J."/>
            <person name="Barrasa J.M."/>
            <person name="Sanchez-Garcia M."/>
            <person name="Camarero S."/>
            <person name="Miyauchi S."/>
            <person name="Serrano A."/>
            <person name="Linde D."/>
            <person name="Babiker R."/>
            <person name="Drula E."/>
            <person name="Ayuso-Fernandez I."/>
            <person name="Pacheco R."/>
            <person name="Padilla G."/>
            <person name="Ferreira P."/>
            <person name="Barriuso J."/>
            <person name="Kellner H."/>
            <person name="Castanera R."/>
            <person name="Alfaro M."/>
            <person name="Ramirez L."/>
            <person name="Pisabarro A.G."/>
            <person name="Kuo A."/>
            <person name="Tritt A."/>
            <person name="Lipzen A."/>
            <person name="He G."/>
            <person name="Yan M."/>
            <person name="Ng V."/>
            <person name="Cullen D."/>
            <person name="Martin F."/>
            <person name="Rosso M.-N."/>
            <person name="Henrissat B."/>
            <person name="Hibbett D."/>
            <person name="Martinez A.T."/>
            <person name="Grigoriev I.V."/>
        </authorList>
    </citation>
    <scope>NUCLEOTIDE SEQUENCE</scope>
    <source>
        <strain evidence="2">CBS 506.95</strain>
    </source>
</reference>
<dbReference type="Proteomes" id="UP000807306">
    <property type="component" value="Unassembled WGS sequence"/>
</dbReference>
<accession>A0A9P6JPX9</accession>
<keyword evidence="1" id="KW-1133">Transmembrane helix</keyword>